<feature type="transmembrane region" description="Helical" evidence="6">
    <location>
        <begin position="348"/>
        <end position="369"/>
    </location>
</feature>
<keyword evidence="4 6" id="KW-1133">Transmembrane helix</keyword>
<dbReference type="GO" id="GO:0005886">
    <property type="term" value="C:plasma membrane"/>
    <property type="evidence" value="ECO:0007669"/>
    <property type="project" value="UniProtKB-SubCell"/>
</dbReference>
<protein>
    <submittedName>
        <fullName evidence="7">Uncharacterized protein</fullName>
    </submittedName>
</protein>
<dbReference type="InterPro" id="IPR002797">
    <property type="entry name" value="Polysacc_synth"/>
</dbReference>
<accession>A0A1F4VA00</accession>
<evidence type="ECO:0000313" key="8">
    <source>
        <dbReference type="Proteomes" id="UP000178127"/>
    </source>
</evidence>
<feature type="transmembrane region" description="Helical" evidence="6">
    <location>
        <begin position="313"/>
        <end position="336"/>
    </location>
</feature>
<feature type="transmembrane region" description="Helical" evidence="6">
    <location>
        <begin position="217"/>
        <end position="238"/>
    </location>
</feature>
<dbReference type="Proteomes" id="UP000178127">
    <property type="component" value="Unassembled WGS sequence"/>
</dbReference>
<proteinExistence type="predicted"/>
<dbReference type="AlphaFoldDB" id="A0A1F4VA00"/>
<dbReference type="STRING" id="1802620.A3D91_04670"/>
<sequence>MIFSSSTSKKVAANTVYQLVGKIVSMSITVLATIIVTRAYGREGFGEFNLMQNFPALFFIIVDFGINAIATRDISQDWEKSVKYFVNVLVLRVIMSFVLIVFCIFALQFFPYSDTLKFGIYISLLLILTQALYATTNIIFQARLRYDLSTVGYVLGSFAILIFVLIFTLLKLPVYLVNFSYVLGGLGTFLINIYFVKKVFNESGRGLIISKEFVDTGLIKYLLFQTLPLGLMFIFSQINFKADSILISIMKLPAEFNLNNTESVAIYGLAYKIFEVSLVVPTFFMNAAYPILVIHMVEGKSRLKGTFLKSMMIMAGMGIFSSIVGILLAPLAIDILGGSQFLQSVEVLRILFIGLVVFYLTQPLSWLIVTLEKQKYLPLIYLISAVFNLSANVYFIPKYSFYASSSITWISESLILIMLVFFAVKAWKEKYA</sequence>
<feature type="transmembrane region" description="Helical" evidence="6">
    <location>
        <begin position="53"/>
        <end position="72"/>
    </location>
</feature>
<feature type="transmembrane region" description="Helical" evidence="6">
    <location>
        <begin position="401"/>
        <end position="424"/>
    </location>
</feature>
<evidence type="ECO:0000256" key="2">
    <source>
        <dbReference type="ARBA" id="ARBA00022475"/>
    </source>
</evidence>
<keyword evidence="5 6" id="KW-0472">Membrane</keyword>
<evidence type="ECO:0000256" key="6">
    <source>
        <dbReference type="SAM" id="Phobius"/>
    </source>
</evidence>
<comment type="subcellular location">
    <subcellularLocation>
        <location evidence="1">Cell membrane</location>
        <topology evidence="1">Multi-pass membrane protein</topology>
    </subcellularLocation>
</comment>
<dbReference type="EMBL" id="MEVD01000006">
    <property type="protein sequence ID" value="OGC54025.1"/>
    <property type="molecule type" value="Genomic_DNA"/>
</dbReference>
<feature type="transmembrane region" description="Helical" evidence="6">
    <location>
        <begin position="20"/>
        <end position="41"/>
    </location>
</feature>
<keyword evidence="3 6" id="KW-0812">Transmembrane</keyword>
<feature type="transmembrane region" description="Helical" evidence="6">
    <location>
        <begin position="118"/>
        <end position="140"/>
    </location>
</feature>
<evidence type="ECO:0000256" key="3">
    <source>
        <dbReference type="ARBA" id="ARBA00022692"/>
    </source>
</evidence>
<dbReference type="PANTHER" id="PTHR30250:SF11">
    <property type="entry name" value="O-ANTIGEN TRANSPORTER-RELATED"/>
    <property type="match status" value="1"/>
</dbReference>
<organism evidence="7 8">
    <name type="scientific">candidate division WWE3 bacterium RIFCSPHIGHO2_02_FULL_38_14</name>
    <dbReference type="NCBI Taxonomy" id="1802620"/>
    <lineage>
        <taxon>Bacteria</taxon>
        <taxon>Katanobacteria</taxon>
    </lineage>
</organism>
<dbReference type="Pfam" id="PF01943">
    <property type="entry name" value="Polysacc_synt"/>
    <property type="match status" value="1"/>
</dbReference>
<reference evidence="7 8" key="1">
    <citation type="journal article" date="2016" name="Nat. Commun.">
        <title>Thousands of microbial genomes shed light on interconnected biogeochemical processes in an aquifer system.</title>
        <authorList>
            <person name="Anantharaman K."/>
            <person name="Brown C.T."/>
            <person name="Hug L.A."/>
            <person name="Sharon I."/>
            <person name="Castelle C.J."/>
            <person name="Probst A.J."/>
            <person name="Thomas B.C."/>
            <person name="Singh A."/>
            <person name="Wilkins M.J."/>
            <person name="Karaoz U."/>
            <person name="Brodie E.L."/>
            <person name="Williams K.H."/>
            <person name="Hubbard S.S."/>
            <person name="Banfield J.F."/>
        </authorList>
    </citation>
    <scope>NUCLEOTIDE SEQUENCE [LARGE SCALE GENOMIC DNA]</scope>
</reference>
<dbReference type="InterPro" id="IPR050833">
    <property type="entry name" value="Poly_Biosynth_Transport"/>
</dbReference>
<evidence type="ECO:0000313" key="7">
    <source>
        <dbReference type="EMBL" id="OGC54025.1"/>
    </source>
</evidence>
<feature type="transmembrane region" description="Helical" evidence="6">
    <location>
        <begin position="152"/>
        <end position="170"/>
    </location>
</feature>
<evidence type="ECO:0000256" key="1">
    <source>
        <dbReference type="ARBA" id="ARBA00004651"/>
    </source>
</evidence>
<feature type="transmembrane region" description="Helical" evidence="6">
    <location>
        <begin position="269"/>
        <end position="292"/>
    </location>
</feature>
<comment type="caution">
    <text evidence="7">The sequence shown here is derived from an EMBL/GenBank/DDBJ whole genome shotgun (WGS) entry which is preliminary data.</text>
</comment>
<feature type="transmembrane region" description="Helical" evidence="6">
    <location>
        <begin position="84"/>
        <end position="112"/>
    </location>
</feature>
<evidence type="ECO:0000256" key="4">
    <source>
        <dbReference type="ARBA" id="ARBA00022989"/>
    </source>
</evidence>
<dbReference type="CDD" id="cd13128">
    <property type="entry name" value="MATE_Wzx_like"/>
    <property type="match status" value="1"/>
</dbReference>
<evidence type="ECO:0000256" key="5">
    <source>
        <dbReference type="ARBA" id="ARBA00023136"/>
    </source>
</evidence>
<feature type="transmembrane region" description="Helical" evidence="6">
    <location>
        <begin position="176"/>
        <end position="196"/>
    </location>
</feature>
<feature type="transmembrane region" description="Helical" evidence="6">
    <location>
        <begin position="376"/>
        <end position="395"/>
    </location>
</feature>
<dbReference type="PANTHER" id="PTHR30250">
    <property type="entry name" value="PST FAMILY PREDICTED COLANIC ACID TRANSPORTER"/>
    <property type="match status" value="1"/>
</dbReference>
<keyword evidence="2" id="KW-1003">Cell membrane</keyword>
<gene>
    <name evidence="7" type="ORF">A3D91_04670</name>
</gene>
<name>A0A1F4VA00_UNCKA</name>